<name>A0A1M7ZYU6_9FLAO</name>
<proteinExistence type="predicted"/>
<dbReference type="OrthoDB" id="1335319at2"/>
<keyword evidence="3" id="KW-1185">Reference proteome</keyword>
<dbReference type="STRING" id="416016.SAMN05443547_2422"/>
<accession>A0A1M7ZYU6</accession>
<sequence>MIKKYSTLFFLIFSVSALFSQEFFIKTGKNNTHYDFQESNTTADFRCESGDFYELGYQHFFKDTKFSYLGSITFNQFNANASDGATSYSWRTNYVGLQNAVSYALFQWEKGFKANVKAGFNLATITKGEQFINTMYYDLKNQEEFSGLVLQPMVGLELQYQVIDAMKISLGYHFSKAFNVSNSSEEQLAFVTHQIQFGLHFPLK</sequence>
<reference evidence="3" key="1">
    <citation type="submission" date="2016-12" db="EMBL/GenBank/DDBJ databases">
        <authorList>
            <person name="Varghese N."/>
            <person name="Submissions S."/>
        </authorList>
    </citation>
    <scope>NUCLEOTIDE SEQUENCE [LARGE SCALE GENOMIC DNA]</scope>
    <source>
        <strain evidence="3">DSM 18830</strain>
    </source>
</reference>
<dbReference type="Proteomes" id="UP000184611">
    <property type="component" value="Unassembled WGS sequence"/>
</dbReference>
<evidence type="ECO:0000256" key="1">
    <source>
        <dbReference type="SAM" id="SignalP"/>
    </source>
</evidence>
<dbReference type="EMBL" id="FRYK01000005">
    <property type="protein sequence ID" value="SHO74042.1"/>
    <property type="molecule type" value="Genomic_DNA"/>
</dbReference>
<dbReference type="AlphaFoldDB" id="A0A1M7ZYU6"/>
<evidence type="ECO:0000313" key="3">
    <source>
        <dbReference type="Proteomes" id="UP000184611"/>
    </source>
</evidence>
<evidence type="ECO:0000313" key="2">
    <source>
        <dbReference type="EMBL" id="SHO74042.1"/>
    </source>
</evidence>
<protein>
    <recommendedName>
        <fullName evidence="4">Outer membrane protein beta-barrel domain-containing protein</fullName>
    </recommendedName>
</protein>
<keyword evidence="1" id="KW-0732">Signal</keyword>
<evidence type="ECO:0008006" key="4">
    <source>
        <dbReference type="Google" id="ProtNLM"/>
    </source>
</evidence>
<gene>
    <name evidence="2" type="ORF">SAMN05443547_2422</name>
</gene>
<organism evidence="2 3">
    <name type="scientific">Flavobacterium cucumis</name>
    <dbReference type="NCBI Taxonomy" id="416016"/>
    <lineage>
        <taxon>Bacteria</taxon>
        <taxon>Pseudomonadati</taxon>
        <taxon>Bacteroidota</taxon>
        <taxon>Flavobacteriia</taxon>
        <taxon>Flavobacteriales</taxon>
        <taxon>Flavobacteriaceae</taxon>
        <taxon>Flavobacterium</taxon>
    </lineage>
</organism>
<feature type="signal peptide" evidence="1">
    <location>
        <begin position="1"/>
        <end position="20"/>
    </location>
</feature>
<feature type="chain" id="PRO_5012003216" description="Outer membrane protein beta-barrel domain-containing protein" evidence="1">
    <location>
        <begin position="21"/>
        <end position="204"/>
    </location>
</feature>
<dbReference type="RefSeq" id="WP_073584794.1">
    <property type="nucleotide sequence ID" value="NZ_CBCSEA010000019.1"/>
</dbReference>